<feature type="transmembrane region" description="Helical" evidence="2">
    <location>
        <begin position="104"/>
        <end position="123"/>
    </location>
</feature>
<feature type="region of interest" description="Disordered" evidence="1">
    <location>
        <begin position="127"/>
        <end position="192"/>
    </location>
</feature>
<dbReference type="STRING" id="307121.GA0070620_3430"/>
<dbReference type="RefSeq" id="WP_157741644.1">
    <property type="nucleotide sequence ID" value="NZ_JBHRWG010000004.1"/>
</dbReference>
<feature type="compositionally biased region" description="Basic and acidic residues" evidence="1">
    <location>
        <begin position="132"/>
        <end position="144"/>
    </location>
</feature>
<dbReference type="Pfam" id="PF10935">
    <property type="entry name" value="DUF2637"/>
    <property type="match status" value="1"/>
</dbReference>
<dbReference type="EMBL" id="LT598496">
    <property type="protein sequence ID" value="SBV27899.1"/>
    <property type="molecule type" value="Genomic_DNA"/>
</dbReference>
<reference evidence="4" key="1">
    <citation type="submission" date="2016-06" db="EMBL/GenBank/DDBJ databases">
        <authorList>
            <person name="Varghese N."/>
        </authorList>
    </citation>
    <scope>NUCLEOTIDE SEQUENCE [LARGE SCALE GENOMIC DNA]</scope>
    <source>
        <strain evidence="4">DSM 45344</strain>
    </source>
</reference>
<organism evidence="3 4">
    <name type="scientific">Micromonospora krabiensis</name>
    <dbReference type="NCBI Taxonomy" id="307121"/>
    <lineage>
        <taxon>Bacteria</taxon>
        <taxon>Bacillati</taxon>
        <taxon>Actinomycetota</taxon>
        <taxon>Actinomycetes</taxon>
        <taxon>Micromonosporales</taxon>
        <taxon>Micromonosporaceae</taxon>
        <taxon>Micromonospora</taxon>
    </lineage>
</organism>
<evidence type="ECO:0000313" key="4">
    <source>
        <dbReference type="Proteomes" id="UP000199393"/>
    </source>
</evidence>
<evidence type="ECO:0000256" key="2">
    <source>
        <dbReference type="SAM" id="Phobius"/>
    </source>
</evidence>
<dbReference type="Proteomes" id="UP000199393">
    <property type="component" value="Chromosome I"/>
</dbReference>
<feature type="transmembrane region" description="Helical" evidence="2">
    <location>
        <begin position="12"/>
        <end position="33"/>
    </location>
</feature>
<sequence length="192" mass="20436">MSTDKTDDRTLKISRAALAGIATVAAVVSYFTQRDLLLDHEADELSANAIPLTVDLAVIMSSLVINTPGVDQKTRRLAWGVLSVACAVSIVANCYAGDNLIQRIAHVWCVVIYLGAEAVASRIRMRRTPARKAKEPAKAAKPAEKAPAPEGGQEVVVSAIKPARPRATGPRGRTKVTPIEEIEATKTEDVAA</sequence>
<feature type="transmembrane region" description="Helical" evidence="2">
    <location>
        <begin position="45"/>
        <end position="65"/>
    </location>
</feature>
<protein>
    <recommendedName>
        <fullName evidence="5">DUF2637 domain-containing protein</fullName>
    </recommendedName>
</protein>
<dbReference type="AlphaFoldDB" id="A0A1C3N5M8"/>
<dbReference type="InterPro" id="IPR021235">
    <property type="entry name" value="DUF2637"/>
</dbReference>
<gene>
    <name evidence="3" type="ORF">GA0070620_3430</name>
</gene>
<feature type="compositionally biased region" description="Basic and acidic residues" evidence="1">
    <location>
        <begin position="183"/>
        <end position="192"/>
    </location>
</feature>
<feature type="transmembrane region" description="Helical" evidence="2">
    <location>
        <begin position="77"/>
        <end position="98"/>
    </location>
</feature>
<evidence type="ECO:0000256" key="1">
    <source>
        <dbReference type="SAM" id="MobiDB-lite"/>
    </source>
</evidence>
<accession>A0A1C3N5M8</accession>
<keyword evidence="2" id="KW-0472">Membrane</keyword>
<evidence type="ECO:0008006" key="5">
    <source>
        <dbReference type="Google" id="ProtNLM"/>
    </source>
</evidence>
<feature type="compositionally biased region" description="Low complexity" evidence="1">
    <location>
        <begin position="161"/>
        <end position="171"/>
    </location>
</feature>
<keyword evidence="4" id="KW-1185">Reference proteome</keyword>
<keyword evidence="2" id="KW-0812">Transmembrane</keyword>
<name>A0A1C3N5M8_9ACTN</name>
<evidence type="ECO:0000313" key="3">
    <source>
        <dbReference type="EMBL" id="SBV27899.1"/>
    </source>
</evidence>
<keyword evidence="2" id="KW-1133">Transmembrane helix</keyword>
<proteinExistence type="predicted"/>